<evidence type="ECO:0000313" key="4">
    <source>
        <dbReference type="Proteomes" id="UP000278746"/>
    </source>
</evidence>
<dbReference type="Gene3D" id="1.50.10.10">
    <property type="match status" value="1"/>
</dbReference>
<dbReference type="GO" id="GO:0005975">
    <property type="term" value="P:carbohydrate metabolic process"/>
    <property type="evidence" value="ECO:0007669"/>
    <property type="project" value="InterPro"/>
</dbReference>
<dbReference type="EMBL" id="RHIB01000002">
    <property type="protein sequence ID" value="RNA67617.1"/>
    <property type="molecule type" value="Genomic_DNA"/>
</dbReference>
<evidence type="ECO:0000313" key="3">
    <source>
        <dbReference type="EMBL" id="RNA67617.1"/>
    </source>
</evidence>
<dbReference type="Proteomes" id="UP000278746">
    <property type="component" value="Unassembled WGS sequence"/>
</dbReference>
<dbReference type="InterPro" id="IPR054491">
    <property type="entry name" value="MGH1-like_GH"/>
</dbReference>
<sequence>MNTHVVRDHDLFLITSSTGEVSSDQNEAGLGLYTKDTRFLSANALKVNGKKPKLLAAREEGYNLSSFRLMHEEPDKGAVEILRTPFIHNGTMYEKVTFKNYFPYEYNCEAVFHFEADFQDMFIVRGFRTGETGDVQPSTQGENTFTLNYSGKDGVKRSTAIRWKSDATGRVEEGDLIFPMNLRPQEETSIVFTITPAHDGQSAEPIGYDEAKARLVKSYEEWEASFPKLSMKHPAFDGMYKQGIKDMKMLLVDVGYGDIPVAGTPWYAVPFGRDSIITTLFMLSSKPELAKNTLRTLGAYQGKEVNKERDEEPGKIMHELRFGELSTTGQTPFTPYYGTVDATSLFLYLAAEYYHWTADDDLIKELKPSLDAALAWIRSKETARPNGFVSYHKQADKGIPNQGWKDSSNSMVHKDGAFAASPISLVEVQGYVYAAKKGLSAIYETIGWQDESDVLKNEALKLQEEIDNHFWVEKEQYYALALDENDEQVQSVTSNPGHLLLAEVKRDASVVKRLFAPDLNNGYGIRTMSDQEKGYNPLSYHNGSVWPHDNGMCLLGLSKKGYTNEAAALMKQLLDASLEFEDQRLPELYCGHDRQSEGLVPYPTTCSPQAWAAATALLYTQAVTGLNPDGVSKTVTVNPAFLEGVEKAEVTGVKLGEGYLSLKLMKTDNGYDYSVVENTSGYEVVPVTTRTVSKP</sequence>
<keyword evidence="4" id="KW-1185">Reference proteome</keyword>
<evidence type="ECO:0000259" key="1">
    <source>
        <dbReference type="Pfam" id="PF14742"/>
    </source>
</evidence>
<dbReference type="OrthoDB" id="9759959at2"/>
<reference evidence="3 4" key="1">
    <citation type="submission" date="2018-10" db="EMBL/GenBank/DDBJ databases">
        <title>Bacillus Keqinensis sp. nov., a moderately halophilic bacterium isolated from a saline-alkaline lake.</title>
        <authorList>
            <person name="Wang H."/>
        </authorList>
    </citation>
    <scope>NUCLEOTIDE SEQUENCE [LARGE SCALE GENOMIC DNA]</scope>
    <source>
        <strain evidence="3 4">KQ-3</strain>
    </source>
</reference>
<dbReference type="InterPro" id="IPR012341">
    <property type="entry name" value="6hp_glycosidase-like_sf"/>
</dbReference>
<name>A0A3M7TQS8_9BACI</name>
<protein>
    <submittedName>
        <fullName evidence="3">Amylo-alpha-1,6-glucosidase</fullName>
    </submittedName>
</protein>
<dbReference type="InterPro" id="IPR032856">
    <property type="entry name" value="GDE_N_bis"/>
</dbReference>
<gene>
    <name evidence="3" type="ORF">EBO34_12905</name>
</gene>
<dbReference type="AlphaFoldDB" id="A0A3M7TQS8"/>
<evidence type="ECO:0000259" key="2">
    <source>
        <dbReference type="Pfam" id="PF22422"/>
    </source>
</evidence>
<proteinExistence type="predicted"/>
<comment type="caution">
    <text evidence="3">The sequence shown here is derived from an EMBL/GenBank/DDBJ whole genome shotgun (WGS) entry which is preliminary data.</text>
</comment>
<dbReference type="InterPro" id="IPR008928">
    <property type="entry name" value="6-hairpin_glycosidase_sf"/>
</dbReference>
<feature type="domain" description="Putative glycogen debranching enzyme N-terminal" evidence="1">
    <location>
        <begin position="7"/>
        <end position="191"/>
    </location>
</feature>
<dbReference type="Pfam" id="PF22422">
    <property type="entry name" value="MGH1-like_GH"/>
    <property type="match status" value="1"/>
</dbReference>
<accession>A0A3M7TQS8</accession>
<dbReference type="Pfam" id="PF14742">
    <property type="entry name" value="GDE_N_bis"/>
    <property type="match status" value="1"/>
</dbReference>
<organism evidence="3 4">
    <name type="scientific">Alteribacter keqinensis</name>
    <dbReference type="NCBI Taxonomy" id="2483800"/>
    <lineage>
        <taxon>Bacteria</taxon>
        <taxon>Bacillati</taxon>
        <taxon>Bacillota</taxon>
        <taxon>Bacilli</taxon>
        <taxon>Bacillales</taxon>
        <taxon>Bacillaceae</taxon>
        <taxon>Alteribacter</taxon>
    </lineage>
</organism>
<dbReference type="RefSeq" id="WP_122899196.1">
    <property type="nucleotide sequence ID" value="NZ_RHIB01000002.1"/>
</dbReference>
<dbReference type="SUPFAM" id="SSF48208">
    <property type="entry name" value="Six-hairpin glycosidases"/>
    <property type="match status" value="1"/>
</dbReference>
<feature type="domain" description="Mannosylglycerate hydrolase MGH1-like glycoside hydrolase" evidence="2">
    <location>
        <begin position="421"/>
        <end position="577"/>
    </location>
</feature>